<dbReference type="EMBL" id="JAJCGD010000023">
    <property type="protein sequence ID" value="MCB6828707.1"/>
    <property type="molecule type" value="Genomic_DNA"/>
</dbReference>
<reference evidence="2" key="1">
    <citation type="submission" date="2021-10" db="EMBL/GenBank/DDBJ databases">
        <title>Collection of gut derived symbiotic bacterial strains cultured from healthy donors.</title>
        <authorList>
            <person name="Lin H."/>
            <person name="Littmann E."/>
            <person name="Claire K."/>
            <person name="Pamer E."/>
        </authorList>
    </citation>
    <scope>NUCLEOTIDE SEQUENCE</scope>
    <source>
        <strain evidence="2">MSK.7.16</strain>
    </source>
</reference>
<keyword evidence="1" id="KW-0812">Transmembrane</keyword>
<feature type="transmembrane region" description="Helical" evidence="1">
    <location>
        <begin position="37"/>
        <end position="62"/>
    </location>
</feature>
<evidence type="ECO:0000313" key="2">
    <source>
        <dbReference type="EMBL" id="MCB6828707.1"/>
    </source>
</evidence>
<accession>A0AAW4U4S7</accession>
<dbReference type="AlphaFoldDB" id="A0AAW4U4S7"/>
<evidence type="ECO:0000256" key="1">
    <source>
        <dbReference type="SAM" id="Phobius"/>
    </source>
</evidence>
<sequence length="185" mass="22246">MLKAEAEAIIDFLILDVLLGIIYFIISSYLYVGEKTIIVMSTIFVVTVPIIIVVILKAILFIKNMISNEQEIKDIIFEIGRINDKLFFYQLLENTFQYDDDRKIIGNIRSDIWNIIKIYYYNKYNIRREDVKRIYSYLIKYDKLFDVYIELGKMKDSKDYYYCMQEITNQFIELQKFLQSYKSSK</sequence>
<protein>
    <submittedName>
        <fullName evidence="2">Uncharacterized protein</fullName>
    </submittedName>
</protein>
<dbReference type="Proteomes" id="UP001198190">
    <property type="component" value="Unassembled WGS sequence"/>
</dbReference>
<organism evidence="2 3">
    <name type="scientific">Megamonas funiformis</name>
    <dbReference type="NCBI Taxonomy" id="437897"/>
    <lineage>
        <taxon>Bacteria</taxon>
        <taxon>Bacillati</taxon>
        <taxon>Bacillota</taxon>
        <taxon>Negativicutes</taxon>
        <taxon>Selenomonadales</taxon>
        <taxon>Selenomonadaceae</taxon>
        <taxon>Megamonas</taxon>
    </lineage>
</organism>
<name>A0AAW4U4S7_9FIRM</name>
<feature type="transmembrane region" description="Helical" evidence="1">
    <location>
        <begin position="12"/>
        <end position="31"/>
    </location>
</feature>
<keyword evidence="1" id="KW-1133">Transmembrane helix</keyword>
<comment type="caution">
    <text evidence="2">The sequence shown here is derived from an EMBL/GenBank/DDBJ whole genome shotgun (WGS) entry which is preliminary data.</text>
</comment>
<keyword evidence="1" id="KW-0472">Membrane</keyword>
<proteinExistence type="predicted"/>
<gene>
    <name evidence="2" type="ORF">LIY65_08360</name>
</gene>
<evidence type="ECO:0000313" key="3">
    <source>
        <dbReference type="Proteomes" id="UP001198190"/>
    </source>
</evidence>
<dbReference type="RefSeq" id="WP_227153050.1">
    <property type="nucleotide sequence ID" value="NZ_JAJCGD010000023.1"/>
</dbReference>